<gene>
    <name evidence="2" type="ORF">D0Y96_12165</name>
</gene>
<keyword evidence="2" id="KW-0489">Methyltransferase</keyword>
<evidence type="ECO:0000259" key="1">
    <source>
        <dbReference type="Pfam" id="PF05050"/>
    </source>
</evidence>
<dbReference type="AlphaFoldDB" id="A0A372IMR4"/>
<name>A0A372IMR4_9BACT</name>
<dbReference type="GO" id="GO:0032259">
    <property type="term" value="P:methylation"/>
    <property type="evidence" value="ECO:0007669"/>
    <property type="project" value="UniProtKB-KW"/>
</dbReference>
<dbReference type="InterPro" id="IPR052514">
    <property type="entry name" value="SAM-dependent_MTase"/>
</dbReference>
<dbReference type="NCBIfam" id="TIGR01444">
    <property type="entry name" value="fkbM_fam"/>
    <property type="match status" value="1"/>
</dbReference>
<dbReference type="Proteomes" id="UP000264702">
    <property type="component" value="Unassembled WGS sequence"/>
</dbReference>
<dbReference type="GO" id="GO:0008168">
    <property type="term" value="F:methyltransferase activity"/>
    <property type="evidence" value="ECO:0007669"/>
    <property type="project" value="UniProtKB-KW"/>
</dbReference>
<dbReference type="EMBL" id="QVQT01000004">
    <property type="protein sequence ID" value="RFU16165.1"/>
    <property type="molecule type" value="Genomic_DNA"/>
</dbReference>
<dbReference type="PANTHER" id="PTHR34203">
    <property type="entry name" value="METHYLTRANSFERASE, FKBM FAMILY PROTEIN"/>
    <property type="match status" value="1"/>
</dbReference>
<dbReference type="InterPro" id="IPR006342">
    <property type="entry name" value="FkbM_mtfrase"/>
</dbReference>
<feature type="domain" description="Methyltransferase FkbM" evidence="1">
    <location>
        <begin position="156"/>
        <end position="301"/>
    </location>
</feature>
<dbReference type="SUPFAM" id="SSF53335">
    <property type="entry name" value="S-adenosyl-L-methionine-dependent methyltransferases"/>
    <property type="match status" value="1"/>
</dbReference>
<evidence type="ECO:0000313" key="3">
    <source>
        <dbReference type="Proteomes" id="UP000264702"/>
    </source>
</evidence>
<keyword evidence="2" id="KW-0808">Transferase</keyword>
<dbReference type="InterPro" id="IPR029063">
    <property type="entry name" value="SAM-dependent_MTases_sf"/>
</dbReference>
<keyword evidence="3" id="KW-1185">Reference proteome</keyword>
<protein>
    <submittedName>
        <fullName evidence="2">FkbM family methyltransferase</fullName>
    </submittedName>
</protein>
<comment type="caution">
    <text evidence="2">The sequence shown here is derived from an EMBL/GenBank/DDBJ whole genome shotgun (WGS) entry which is preliminary data.</text>
</comment>
<reference evidence="2 3" key="1">
    <citation type="submission" date="2018-08" db="EMBL/GenBank/DDBJ databases">
        <title>Acidipila sp. 4G-K13, an acidobacterium isolated from forest soil.</title>
        <authorList>
            <person name="Gao Z.-H."/>
            <person name="Qiu L.-H."/>
        </authorList>
    </citation>
    <scope>NUCLEOTIDE SEQUENCE [LARGE SCALE GENOMIC DNA]</scope>
    <source>
        <strain evidence="2 3">4G-K13</strain>
    </source>
</reference>
<dbReference type="PANTHER" id="PTHR34203:SF15">
    <property type="entry name" value="SLL1173 PROTEIN"/>
    <property type="match status" value="1"/>
</dbReference>
<dbReference type="Gene3D" id="3.40.50.150">
    <property type="entry name" value="Vaccinia Virus protein VP39"/>
    <property type="match status" value="1"/>
</dbReference>
<dbReference type="Pfam" id="PF05050">
    <property type="entry name" value="Methyltransf_21"/>
    <property type="match status" value="1"/>
</dbReference>
<evidence type="ECO:0000313" key="2">
    <source>
        <dbReference type="EMBL" id="RFU16165.1"/>
    </source>
</evidence>
<accession>A0A372IMR4</accession>
<sequence>MRGVPSCSTARIPVLFPVLFTAQKWCVRRSVTESHIKTCIQETKMKSLVASPQVFARSGVLSSSVPLRLQLFRLIGKQTWIPRGQDWMLRKIWDPDSGQSYPFEVDFFGMRYPGDLSQLIDWRVFAYGCHASAELTLLKELATDLRGKKKRLCFYDIGANLGHHTLFMAGCADQVIAFEPFAPLQERICEKLRLNALTNVLLIPCALGEEDSTQRYWPGGGANSGSGTFLPEEIGTYTEPVEIRVRNGDHLCSEMGLPPVDLIKMDVEGFEPLVLHGLADTIRRDRPPILMEICDRARAGFGSEEDFRSLFWEDAVFAEVTGRSGCSYHLKPLHYATAGELLAVPPEMGDFVRSRLAA</sequence>
<organism evidence="2 3">
    <name type="scientific">Paracidobacterium acidisoli</name>
    <dbReference type="NCBI Taxonomy" id="2303751"/>
    <lineage>
        <taxon>Bacteria</taxon>
        <taxon>Pseudomonadati</taxon>
        <taxon>Acidobacteriota</taxon>
        <taxon>Terriglobia</taxon>
        <taxon>Terriglobales</taxon>
        <taxon>Acidobacteriaceae</taxon>
        <taxon>Paracidobacterium</taxon>
    </lineage>
</organism>
<proteinExistence type="predicted"/>